<evidence type="ECO:0000256" key="2">
    <source>
        <dbReference type="ARBA" id="ARBA00022448"/>
    </source>
</evidence>
<evidence type="ECO:0000256" key="10">
    <source>
        <dbReference type="SAM" id="MobiDB-lite"/>
    </source>
</evidence>
<dbReference type="InterPro" id="IPR022645">
    <property type="entry name" value="SecD/SecF_bac"/>
</dbReference>
<dbReference type="SUPFAM" id="SSF82866">
    <property type="entry name" value="Multidrug efflux transporter AcrB transmembrane domain"/>
    <property type="match status" value="1"/>
</dbReference>
<feature type="transmembrane region" description="Helical" evidence="9">
    <location>
        <begin position="136"/>
        <end position="157"/>
    </location>
</feature>
<feature type="transmembrane region" description="Helical" evidence="9">
    <location>
        <begin position="193"/>
        <end position="212"/>
    </location>
</feature>
<feature type="compositionally biased region" description="Pro residues" evidence="10">
    <location>
        <begin position="338"/>
        <end position="347"/>
    </location>
</feature>
<dbReference type="GO" id="GO:0005886">
    <property type="term" value="C:plasma membrane"/>
    <property type="evidence" value="ECO:0007669"/>
    <property type="project" value="UniProtKB-SubCell"/>
</dbReference>
<comment type="similarity">
    <text evidence="9">Belongs to the SecD/SecF family. SecF subfamily.</text>
</comment>
<keyword evidence="4 9" id="KW-0812">Transmembrane</keyword>
<evidence type="ECO:0000256" key="1">
    <source>
        <dbReference type="ARBA" id="ARBA00004651"/>
    </source>
</evidence>
<dbReference type="GO" id="GO:0006605">
    <property type="term" value="P:protein targeting"/>
    <property type="evidence" value="ECO:0007669"/>
    <property type="project" value="UniProtKB-UniRule"/>
</dbReference>
<keyword evidence="5 9" id="KW-0653">Protein transport</keyword>
<keyword evidence="7 9" id="KW-0811">Translocation</keyword>
<name>A0A9W6GVL1_9HYPH</name>
<dbReference type="NCBIfam" id="TIGR00966">
    <property type="entry name" value="transloc_SecF"/>
    <property type="match status" value="1"/>
</dbReference>
<reference evidence="12" key="1">
    <citation type="journal article" date="2023" name="Int. J. Syst. Evol. Microbiol.">
        <title>Methylocystis iwaonis sp. nov., a type II methane-oxidizing bacterium from surface soil of a rice paddy field in Japan, and emended description of the genus Methylocystis (ex Whittenbury et al. 1970) Bowman et al. 1993.</title>
        <authorList>
            <person name="Kaise H."/>
            <person name="Sawadogo J.B."/>
            <person name="Alam M.S."/>
            <person name="Ueno C."/>
            <person name="Dianou D."/>
            <person name="Shinjo R."/>
            <person name="Asakawa S."/>
        </authorList>
    </citation>
    <scope>NUCLEOTIDE SEQUENCE</scope>
    <source>
        <strain evidence="12">LMG27198</strain>
    </source>
</reference>
<evidence type="ECO:0000313" key="12">
    <source>
        <dbReference type="EMBL" id="GLI93881.1"/>
    </source>
</evidence>
<dbReference type="Gene3D" id="1.20.1640.10">
    <property type="entry name" value="Multidrug efflux transporter AcrB transmembrane domain"/>
    <property type="match status" value="1"/>
</dbReference>
<keyword evidence="3 9" id="KW-1003">Cell membrane</keyword>
<feature type="domain" description="Protein export membrane protein SecD/SecF C-terminal" evidence="11">
    <location>
        <begin position="114"/>
        <end position="294"/>
    </location>
</feature>
<feature type="transmembrane region" description="Helical" evidence="9">
    <location>
        <begin position="233"/>
        <end position="259"/>
    </location>
</feature>
<dbReference type="InterPro" id="IPR048634">
    <property type="entry name" value="SecD_SecF_C"/>
</dbReference>
<dbReference type="GO" id="GO:0065002">
    <property type="term" value="P:intracellular protein transmembrane transport"/>
    <property type="evidence" value="ECO:0007669"/>
    <property type="project" value="UniProtKB-UniRule"/>
</dbReference>
<feature type="transmembrane region" description="Helical" evidence="9">
    <location>
        <begin position="164"/>
        <end position="187"/>
    </location>
</feature>
<evidence type="ECO:0000256" key="3">
    <source>
        <dbReference type="ARBA" id="ARBA00022475"/>
    </source>
</evidence>
<dbReference type="Pfam" id="PF07549">
    <property type="entry name" value="Sec_GG"/>
    <property type="match status" value="1"/>
</dbReference>
<gene>
    <name evidence="9 12" type="primary">secF</name>
    <name evidence="12" type="ORF">LMG27198_28730</name>
</gene>
<dbReference type="Pfam" id="PF02355">
    <property type="entry name" value="SecD_SecF_C"/>
    <property type="match status" value="1"/>
</dbReference>
<proteinExistence type="inferred from homology"/>
<evidence type="ECO:0000256" key="9">
    <source>
        <dbReference type="HAMAP-Rule" id="MF_01464"/>
    </source>
</evidence>
<dbReference type="InterPro" id="IPR055344">
    <property type="entry name" value="SecD_SecF_C_bact"/>
</dbReference>
<comment type="subcellular location">
    <subcellularLocation>
        <location evidence="1 9">Cell membrane</location>
        <topology evidence="1 9">Multi-pass membrane protein</topology>
    </subcellularLocation>
</comment>
<keyword evidence="2 9" id="KW-0813">Transport</keyword>
<evidence type="ECO:0000256" key="6">
    <source>
        <dbReference type="ARBA" id="ARBA00022989"/>
    </source>
</evidence>
<feature type="region of interest" description="Disordered" evidence="10">
    <location>
        <begin position="320"/>
        <end position="362"/>
    </location>
</feature>
<dbReference type="GO" id="GO:0015450">
    <property type="term" value="F:protein-transporting ATPase activity"/>
    <property type="evidence" value="ECO:0007669"/>
    <property type="project" value="InterPro"/>
</dbReference>
<comment type="subunit">
    <text evidence="9">Forms a complex with SecD. Part of the essential Sec protein translocation apparatus which comprises SecA, SecYEG and auxiliary proteins SecDF-YajC and YidC.</text>
</comment>
<comment type="function">
    <text evidence="9">Part of the Sec protein translocase complex. Interacts with the SecYEG preprotein conducting channel. SecDF uses the proton motive force (PMF) to complete protein translocation after the ATP-dependent function of SecA.</text>
</comment>
<evidence type="ECO:0000313" key="13">
    <source>
        <dbReference type="Proteomes" id="UP001144323"/>
    </source>
</evidence>
<evidence type="ECO:0000256" key="7">
    <source>
        <dbReference type="ARBA" id="ARBA00023010"/>
    </source>
</evidence>
<feature type="transmembrane region" description="Helical" evidence="9">
    <location>
        <begin position="21"/>
        <end position="39"/>
    </location>
</feature>
<evidence type="ECO:0000259" key="11">
    <source>
        <dbReference type="Pfam" id="PF02355"/>
    </source>
</evidence>
<evidence type="ECO:0000256" key="4">
    <source>
        <dbReference type="ARBA" id="ARBA00022692"/>
    </source>
</evidence>
<keyword evidence="13" id="KW-1185">Reference proteome</keyword>
<dbReference type="EMBL" id="BSEC01000001">
    <property type="protein sequence ID" value="GLI93881.1"/>
    <property type="molecule type" value="Genomic_DNA"/>
</dbReference>
<sequence length="362" mass="39582">MKLLRLAPENTKFPFMRFRRVSYPFSAVLSLIAVALFVFKGMNFGIDFAGGTVIELRAKSGTAEVGTLRSLGESLKLGDIEVQAFGNAADATLRFGLQPGGDKAQQDAVERVRGAVGQNYDLRRVEVVGPRVSNELVQSGTLGVVLSILAVLTYLWFRFEWQFAIGAVIATMHDLLLTVGFFSITQLEFNTTSIAAILTIVGYSLNETVVVLDRIRENMRKYKKMSTAQMIDMSINAVLPRTIMTATTVMLALFALVAFGGQVIRSFSLAMIWGIFVATYSSIFICSPMLIYLGLRNDDVDRKVEEKEEALEAEIDYTPGPAGALASMYDDIGDTPVPSVPAKPSAPKPAARSRSGGRRRPK</sequence>
<feature type="transmembrane region" description="Helical" evidence="9">
    <location>
        <begin position="271"/>
        <end position="293"/>
    </location>
</feature>
<dbReference type="InterPro" id="IPR005665">
    <property type="entry name" value="SecF_bac"/>
</dbReference>
<dbReference type="InterPro" id="IPR022813">
    <property type="entry name" value="SecD/SecF_arch_bac"/>
</dbReference>
<dbReference type="InterPro" id="IPR022646">
    <property type="entry name" value="SecD/SecF_CS"/>
</dbReference>
<dbReference type="PANTHER" id="PTHR30081">
    <property type="entry name" value="PROTEIN-EXPORT MEMBRANE PROTEIN SEC"/>
    <property type="match status" value="1"/>
</dbReference>
<keyword evidence="6 9" id="KW-1133">Transmembrane helix</keyword>
<comment type="caution">
    <text evidence="12">The sequence shown here is derived from an EMBL/GenBank/DDBJ whole genome shotgun (WGS) entry which is preliminary data.</text>
</comment>
<dbReference type="GO" id="GO:0043952">
    <property type="term" value="P:protein transport by the Sec complex"/>
    <property type="evidence" value="ECO:0007669"/>
    <property type="project" value="UniProtKB-UniRule"/>
</dbReference>
<dbReference type="NCBIfam" id="TIGR00916">
    <property type="entry name" value="2A0604s01"/>
    <property type="match status" value="1"/>
</dbReference>
<organism evidence="12 13">
    <name type="scientific">Methylocystis echinoides</name>
    <dbReference type="NCBI Taxonomy" id="29468"/>
    <lineage>
        <taxon>Bacteria</taxon>
        <taxon>Pseudomonadati</taxon>
        <taxon>Pseudomonadota</taxon>
        <taxon>Alphaproteobacteria</taxon>
        <taxon>Hyphomicrobiales</taxon>
        <taxon>Methylocystaceae</taxon>
        <taxon>Methylocystis</taxon>
    </lineage>
</organism>
<dbReference type="PANTHER" id="PTHR30081:SF8">
    <property type="entry name" value="PROTEIN TRANSLOCASE SUBUNIT SECF"/>
    <property type="match status" value="1"/>
</dbReference>
<dbReference type="AlphaFoldDB" id="A0A9W6GVL1"/>
<dbReference type="PRINTS" id="PR01755">
    <property type="entry name" value="SECFTRNLCASE"/>
</dbReference>
<dbReference type="Proteomes" id="UP001144323">
    <property type="component" value="Unassembled WGS sequence"/>
</dbReference>
<protein>
    <recommendedName>
        <fullName evidence="9">Protein-export membrane protein SecF</fullName>
    </recommendedName>
</protein>
<evidence type="ECO:0000256" key="5">
    <source>
        <dbReference type="ARBA" id="ARBA00022927"/>
    </source>
</evidence>
<dbReference type="HAMAP" id="MF_01464_B">
    <property type="entry name" value="SecF_B"/>
    <property type="match status" value="1"/>
</dbReference>
<accession>A0A9W6GVL1</accession>
<keyword evidence="8 9" id="KW-0472">Membrane</keyword>
<dbReference type="RefSeq" id="WP_281803915.1">
    <property type="nucleotide sequence ID" value="NZ_BSEC01000001.1"/>
</dbReference>
<evidence type="ECO:0000256" key="8">
    <source>
        <dbReference type="ARBA" id="ARBA00023136"/>
    </source>
</evidence>